<dbReference type="AlphaFoldDB" id="A0A218XH16"/>
<feature type="domain" description="Potassium channel tetramerisation-type BTB" evidence="2">
    <location>
        <begin position="9"/>
        <end position="76"/>
    </location>
</feature>
<dbReference type="PANTHER" id="PTHR11145:SF8">
    <property type="entry name" value="RE57120P"/>
    <property type="match status" value="1"/>
</dbReference>
<evidence type="ECO:0000313" key="3">
    <source>
        <dbReference type="EMBL" id="OWM83979.1"/>
    </source>
</evidence>
<dbReference type="Proteomes" id="UP000197138">
    <property type="component" value="Unassembled WGS sequence"/>
</dbReference>
<evidence type="ECO:0000313" key="4">
    <source>
        <dbReference type="Proteomes" id="UP000197138"/>
    </source>
</evidence>
<dbReference type="EMBL" id="MTKT01001810">
    <property type="protein sequence ID" value="OWM83979.1"/>
    <property type="molecule type" value="Genomic_DNA"/>
</dbReference>
<dbReference type="InterPro" id="IPR011333">
    <property type="entry name" value="SKP1/BTB/POZ_sf"/>
</dbReference>
<evidence type="ECO:0000259" key="2">
    <source>
        <dbReference type="Pfam" id="PF02214"/>
    </source>
</evidence>
<evidence type="ECO:0000256" key="1">
    <source>
        <dbReference type="ARBA" id="ARBA00004906"/>
    </source>
</evidence>
<dbReference type="SUPFAM" id="SSF54695">
    <property type="entry name" value="POZ domain"/>
    <property type="match status" value="1"/>
</dbReference>
<dbReference type="PANTHER" id="PTHR11145">
    <property type="entry name" value="BTB/POZ DOMAIN-CONTAINING ADAPTER FOR CUL3-MEDIATED RHOA DEGRADATION PROTEIN FAMILY MEMBER"/>
    <property type="match status" value="1"/>
</dbReference>
<dbReference type="UniPathway" id="UPA00143"/>
<name>A0A218XH16_PUNGR</name>
<comment type="pathway">
    <text evidence="1">Protein modification; protein ubiquitination.</text>
</comment>
<comment type="caution">
    <text evidence="3">The sequence shown here is derived from an EMBL/GenBank/DDBJ whole genome shotgun (WGS) entry which is preliminary data.</text>
</comment>
<dbReference type="Pfam" id="PF02214">
    <property type="entry name" value="BTB_2"/>
    <property type="match status" value="1"/>
</dbReference>
<reference evidence="4" key="1">
    <citation type="journal article" date="2017" name="Plant J.">
        <title>The pomegranate (Punica granatum L.) genome and the genomics of punicalagin biosynthesis.</title>
        <authorList>
            <person name="Qin G."/>
            <person name="Xu C."/>
            <person name="Ming R."/>
            <person name="Tang H."/>
            <person name="Guyot R."/>
            <person name="Kramer E.M."/>
            <person name="Hu Y."/>
            <person name="Yi X."/>
            <person name="Qi Y."/>
            <person name="Xu X."/>
            <person name="Gao Z."/>
            <person name="Pan H."/>
            <person name="Jian J."/>
            <person name="Tian Y."/>
            <person name="Yue Z."/>
            <person name="Xu Y."/>
        </authorList>
    </citation>
    <scope>NUCLEOTIDE SEQUENCE [LARGE SCALE GENOMIC DNA]</scope>
    <source>
        <strain evidence="4">cv. Dabenzi</strain>
    </source>
</reference>
<dbReference type="InterPro" id="IPR045068">
    <property type="entry name" value="BACURD1-3"/>
</dbReference>
<dbReference type="InterPro" id="IPR003131">
    <property type="entry name" value="T1-type_BTB"/>
</dbReference>
<dbReference type="CDD" id="cd18316">
    <property type="entry name" value="BTB_POZ_KCTD-like"/>
    <property type="match status" value="1"/>
</dbReference>
<dbReference type="Gene3D" id="3.30.710.10">
    <property type="entry name" value="Potassium Channel Kv1.1, Chain A"/>
    <property type="match status" value="1"/>
</dbReference>
<dbReference type="GO" id="GO:0016567">
    <property type="term" value="P:protein ubiquitination"/>
    <property type="evidence" value="ECO:0007669"/>
    <property type="project" value="UniProtKB-UniPathway"/>
</dbReference>
<sequence>MMGINGDLVRFNVGGKRFKTTATTLANAGHNSFFAALFNENWDLQPAIGEEIFIDRSHICSAILLDLLRTGELHILPNVPEAR</sequence>
<organism evidence="3 4">
    <name type="scientific">Punica granatum</name>
    <name type="common">Pomegranate</name>
    <dbReference type="NCBI Taxonomy" id="22663"/>
    <lineage>
        <taxon>Eukaryota</taxon>
        <taxon>Viridiplantae</taxon>
        <taxon>Streptophyta</taxon>
        <taxon>Embryophyta</taxon>
        <taxon>Tracheophyta</taxon>
        <taxon>Spermatophyta</taxon>
        <taxon>Magnoliopsida</taxon>
        <taxon>eudicotyledons</taxon>
        <taxon>Gunneridae</taxon>
        <taxon>Pentapetalae</taxon>
        <taxon>rosids</taxon>
        <taxon>malvids</taxon>
        <taxon>Myrtales</taxon>
        <taxon>Lythraceae</taxon>
        <taxon>Punica</taxon>
    </lineage>
</organism>
<proteinExistence type="predicted"/>
<dbReference type="GO" id="GO:0051260">
    <property type="term" value="P:protein homooligomerization"/>
    <property type="evidence" value="ECO:0007669"/>
    <property type="project" value="InterPro"/>
</dbReference>
<protein>
    <recommendedName>
        <fullName evidence="2">Potassium channel tetramerisation-type BTB domain-containing protein</fullName>
    </recommendedName>
</protein>
<gene>
    <name evidence="3" type="ORF">CDL15_Pgr004410</name>
</gene>
<accession>A0A218XH16</accession>